<reference evidence="2 3" key="1">
    <citation type="submission" date="2014-10" db="EMBL/GenBank/DDBJ databases">
        <title>Draft genome of the hookworm Ancylostoma caninum.</title>
        <authorList>
            <person name="Mitreva M."/>
        </authorList>
    </citation>
    <scope>NUCLEOTIDE SEQUENCE [LARGE SCALE GENOMIC DNA]</scope>
    <source>
        <strain evidence="2 3">Baltimore</strain>
    </source>
</reference>
<accession>A0A368F0I1</accession>
<feature type="compositionally biased region" description="Polar residues" evidence="1">
    <location>
        <begin position="76"/>
        <end position="92"/>
    </location>
</feature>
<comment type="caution">
    <text evidence="2">The sequence shown here is derived from an EMBL/GenBank/DDBJ whole genome shotgun (WGS) entry which is preliminary data.</text>
</comment>
<dbReference type="Proteomes" id="UP000252519">
    <property type="component" value="Unassembled WGS sequence"/>
</dbReference>
<proteinExistence type="predicted"/>
<keyword evidence="3" id="KW-1185">Reference proteome</keyword>
<dbReference type="AlphaFoldDB" id="A0A368F0I1"/>
<name>A0A368F0I1_ANCCA</name>
<sequence>MGYENIRESKVLVSEYRLKVSRVVRRINDRCLQWIAKLLLSSYLLRPAPKRRHQQVPPRQPRPLQLMKTLLHSIRKSSPASSNKTDPLFLST</sequence>
<organism evidence="2 3">
    <name type="scientific">Ancylostoma caninum</name>
    <name type="common">Dog hookworm</name>
    <dbReference type="NCBI Taxonomy" id="29170"/>
    <lineage>
        <taxon>Eukaryota</taxon>
        <taxon>Metazoa</taxon>
        <taxon>Ecdysozoa</taxon>
        <taxon>Nematoda</taxon>
        <taxon>Chromadorea</taxon>
        <taxon>Rhabditida</taxon>
        <taxon>Rhabditina</taxon>
        <taxon>Rhabditomorpha</taxon>
        <taxon>Strongyloidea</taxon>
        <taxon>Ancylostomatidae</taxon>
        <taxon>Ancylostomatinae</taxon>
        <taxon>Ancylostoma</taxon>
    </lineage>
</organism>
<protein>
    <submittedName>
        <fullName evidence="2">Uncharacterized protein</fullName>
    </submittedName>
</protein>
<gene>
    <name evidence="2" type="ORF">ANCCAN_28702</name>
</gene>
<feature type="region of interest" description="Disordered" evidence="1">
    <location>
        <begin position="73"/>
        <end position="92"/>
    </location>
</feature>
<dbReference type="EMBL" id="JOJR01011234">
    <property type="protein sequence ID" value="RCN25584.1"/>
    <property type="molecule type" value="Genomic_DNA"/>
</dbReference>
<evidence type="ECO:0000313" key="3">
    <source>
        <dbReference type="Proteomes" id="UP000252519"/>
    </source>
</evidence>
<evidence type="ECO:0000256" key="1">
    <source>
        <dbReference type="SAM" id="MobiDB-lite"/>
    </source>
</evidence>
<evidence type="ECO:0000313" key="2">
    <source>
        <dbReference type="EMBL" id="RCN25584.1"/>
    </source>
</evidence>